<dbReference type="SUPFAM" id="SSF52738">
    <property type="entry name" value="Methylesterase CheB, C-terminal domain"/>
    <property type="match status" value="1"/>
</dbReference>
<dbReference type="RefSeq" id="WP_184000904.1">
    <property type="nucleotide sequence ID" value="NZ_BAABIF010000004.1"/>
</dbReference>
<keyword evidence="7" id="KW-0597">Phosphoprotein</keyword>
<dbReference type="Gene3D" id="3.40.50.2300">
    <property type="match status" value="1"/>
</dbReference>
<keyword evidence="3 10" id="KW-0378">Hydrolase</keyword>
<dbReference type="GO" id="GO:0000156">
    <property type="term" value="F:phosphorelay response regulator activity"/>
    <property type="evidence" value="ECO:0007669"/>
    <property type="project" value="InterPro"/>
</dbReference>
<evidence type="ECO:0000259" key="9">
    <source>
        <dbReference type="PROSITE" id="PS50122"/>
    </source>
</evidence>
<dbReference type="PIRSF" id="PIRSF000876">
    <property type="entry name" value="RR_chemtxs_CheB"/>
    <property type="match status" value="1"/>
</dbReference>
<dbReference type="GO" id="GO:0008984">
    <property type="term" value="F:protein-glutamate methylesterase activity"/>
    <property type="evidence" value="ECO:0007669"/>
    <property type="project" value="UniProtKB-EC"/>
</dbReference>
<dbReference type="GO" id="GO:0006935">
    <property type="term" value="P:chemotaxis"/>
    <property type="evidence" value="ECO:0007669"/>
    <property type="project" value="UniProtKB-KW"/>
</dbReference>
<dbReference type="InterPro" id="IPR001789">
    <property type="entry name" value="Sig_transdc_resp-reg_receiver"/>
</dbReference>
<dbReference type="PROSITE" id="PS50122">
    <property type="entry name" value="CHEB"/>
    <property type="match status" value="1"/>
</dbReference>
<evidence type="ECO:0000313" key="10">
    <source>
        <dbReference type="EMBL" id="MBB5717098.1"/>
    </source>
</evidence>
<dbReference type="Pfam" id="PF00072">
    <property type="entry name" value="Response_reg"/>
    <property type="match status" value="1"/>
</dbReference>
<evidence type="ECO:0000256" key="3">
    <source>
        <dbReference type="ARBA" id="ARBA00022801"/>
    </source>
</evidence>
<evidence type="ECO:0000256" key="6">
    <source>
        <dbReference type="PROSITE-ProRule" id="PRU00050"/>
    </source>
</evidence>
<keyword evidence="1" id="KW-0963">Cytoplasm</keyword>
<dbReference type="InterPro" id="IPR008248">
    <property type="entry name" value="CheB-like"/>
</dbReference>
<protein>
    <recommendedName>
        <fullName evidence="4">protein-glutamate methylesterase</fullName>
        <ecNumber evidence="4">3.1.1.61</ecNumber>
    </recommendedName>
</protein>
<dbReference type="GO" id="GO:0005737">
    <property type="term" value="C:cytoplasm"/>
    <property type="evidence" value="ECO:0007669"/>
    <property type="project" value="InterPro"/>
</dbReference>
<dbReference type="Gene3D" id="3.40.50.180">
    <property type="entry name" value="Methylesterase CheB, C-terminal domain"/>
    <property type="match status" value="1"/>
</dbReference>
<dbReference type="SMART" id="SM00448">
    <property type="entry name" value="REC"/>
    <property type="match status" value="1"/>
</dbReference>
<evidence type="ECO:0000256" key="7">
    <source>
        <dbReference type="PROSITE-ProRule" id="PRU00169"/>
    </source>
</evidence>
<dbReference type="InterPro" id="IPR011006">
    <property type="entry name" value="CheY-like_superfamily"/>
</dbReference>
<sequence length="343" mass="35325">MAKKVLVVDDSITMRALFTSALEKSKDLVVVGAADGADEAREMIADLRPDVLTLDVEMPGKNGIEFLEELMETRPIPVVMLSTLTQKGADISLKAIEIGAVDCFPKPARATPDEFEKISGKLCKTVLTAAKTNLAARNAGKGKPAKAADYSDDGRVVAIAGGMGGMEAAADMLAAYPANCPPTLLVLTMEEGLAVPFASRLSKSIQPKVKVAGDGEALEAGTVYVAVDPERHVVIDRWPQGSVRLIDRPAVNGNRPSADLLFGALAKIAGASARGVLLSGGGQDGAAGLAALKGAGGQVFGQSPDSALVDECILAARERGLSAFAAPGNLAEMVLQADVAHAA</sequence>
<name>A0A840YTY7_9SPHN</name>
<dbReference type="Pfam" id="PF01339">
    <property type="entry name" value="CheB_methylest"/>
    <property type="match status" value="1"/>
</dbReference>
<keyword evidence="11" id="KW-1185">Reference proteome</keyword>
<accession>A0A840YTY7</accession>
<reference evidence="10 11" key="1">
    <citation type="submission" date="2020-08" db="EMBL/GenBank/DDBJ databases">
        <title>Genomic Encyclopedia of Type Strains, Phase IV (KMG-IV): sequencing the most valuable type-strain genomes for metagenomic binning, comparative biology and taxonomic classification.</title>
        <authorList>
            <person name="Goeker M."/>
        </authorList>
    </citation>
    <scope>NUCLEOTIDE SEQUENCE [LARGE SCALE GENOMIC DNA]</scope>
    <source>
        <strain evidence="10 11">DSM 27203</strain>
    </source>
</reference>
<dbReference type="InterPro" id="IPR035909">
    <property type="entry name" value="CheB_C"/>
</dbReference>
<dbReference type="AlphaFoldDB" id="A0A840YTY7"/>
<evidence type="ECO:0000313" key="11">
    <source>
        <dbReference type="Proteomes" id="UP000554342"/>
    </source>
</evidence>
<feature type="domain" description="Response regulatory" evidence="8">
    <location>
        <begin position="4"/>
        <end position="121"/>
    </location>
</feature>
<dbReference type="EC" id="3.1.1.61" evidence="4"/>
<dbReference type="SUPFAM" id="SSF52172">
    <property type="entry name" value="CheY-like"/>
    <property type="match status" value="1"/>
</dbReference>
<dbReference type="CDD" id="cd17541">
    <property type="entry name" value="REC_CheB-like"/>
    <property type="match status" value="1"/>
</dbReference>
<comment type="catalytic activity">
    <reaction evidence="5">
        <text>[protein]-L-glutamate 5-O-methyl ester + H2O = L-glutamyl-[protein] + methanol + H(+)</text>
        <dbReference type="Rhea" id="RHEA:23236"/>
        <dbReference type="Rhea" id="RHEA-COMP:10208"/>
        <dbReference type="Rhea" id="RHEA-COMP:10311"/>
        <dbReference type="ChEBI" id="CHEBI:15377"/>
        <dbReference type="ChEBI" id="CHEBI:15378"/>
        <dbReference type="ChEBI" id="CHEBI:17790"/>
        <dbReference type="ChEBI" id="CHEBI:29973"/>
        <dbReference type="ChEBI" id="CHEBI:82795"/>
        <dbReference type="EC" id="3.1.1.61"/>
    </reaction>
</comment>
<dbReference type="EMBL" id="JACIJI010000001">
    <property type="protein sequence ID" value="MBB5717098.1"/>
    <property type="molecule type" value="Genomic_DNA"/>
</dbReference>
<evidence type="ECO:0000259" key="8">
    <source>
        <dbReference type="PROSITE" id="PS50110"/>
    </source>
</evidence>
<feature type="domain" description="CheB-type methylesterase" evidence="9">
    <location>
        <begin position="149"/>
        <end position="309"/>
    </location>
</feature>
<evidence type="ECO:0000256" key="2">
    <source>
        <dbReference type="ARBA" id="ARBA00022500"/>
    </source>
</evidence>
<dbReference type="PANTHER" id="PTHR42872">
    <property type="entry name" value="PROTEIN-GLUTAMATE METHYLESTERASE/PROTEIN-GLUTAMINE GLUTAMINASE"/>
    <property type="match status" value="1"/>
</dbReference>
<comment type="caution">
    <text evidence="10">The sequence shown here is derived from an EMBL/GenBank/DDBJ whole genome shotgun (WGS) entry which is preliminary data.</text>
</comment>
<dbReference type="PROSITE" id="PS50110">
    <property type="entry name" value="RESPONSE_REGULATORY"/>
    <property type="match status" value="1"/>
</dbReference>
<evidence type="ECO:0000256" key="5">
    <source>
        <dbReference type="ARBA" id="ARBA00048267"/>
    </source>
</evidence>
<dbReference type="InterPro" id="IPR000673">
    <property type="entry name" value="Sig_transdc_resp-reg_Me-estase"/>
</dbReference>
<dbReference type="PANTHER" id="PTHR42872:SF6">
    <property type="entry name" value="PROTEIN-GLUTAMATE METHYLESTERASE_PROTEIN-GLUTAMINE GLUTAMINASE"/>
    <property type="match status" value="1"/>
</dbReference>
<keyword evidence="2" id="KW-0145">Chemotaxis</keyword>
<dbReference type="Proteomes" id="UP000554342">
    <property type="component" value="Unassembled WGS sequence"/>
</dbReference>
<comment type="caution">
    <text evidence="6">Lacks conserved residue(s) required for the propagation of feature annotation.</text>
</comment>
<gene>
    <name evidence="10" type="ORF">FHR23_000005</name>
</gene>
<feature type="modified residue" description="4-aspartylphosphate" evidence="7">
    <location>
        <position position="55"/>
    </location>
</feature>
<organism evidence="10 11">
    <name type="scientific">Stakelama sediminis</name>
    <dbReference type="NCBI Taxonomy" id="463200"/>
    <lineage>
        <taxon>Bacteria</taxon>
        <taxon>Pseudomonadati</taxon>
        <taxon>Pseudomonadota</taxon>
        <taxon>Alphaproteobacteria</taxon>
        <taxon>Sphingomonadales</taxon>
        <taxon>Sphingomonadaceae</taxon>
        <taxon>Stakelama</taxon>
    </lineage>
</organism>
<evidence type="ECO:0000256" key="4">
    <source>
        <dbReference type="ARBA" id="ARBA00039140"/>
    </source>
</evidence>
<proteinExistence type="predicted"/>
<evidence type="ECO:0000256" key="1">
    <source>
        <dbReference type="ARBA" id="ARBA00022490"/>
    </source>
</evidence>